<evidence type="ECO:0000259" key="11">
    <source>
        <dbReference type="Pfam" id="PF02885"/>
    </source>
</evidence>
<dbReference type="InterPro" id="IPR000312">
    <property type="entry name" value="Glycosyl_Trfase_fam3"/>
</dbReference>
<feature type="binding site" evidence="9">
    <location>
        <position position="231"/>
    </location>
    <ligand>
        <name>Mg(2+)</name>
        <dbReference type="ChEBI" id="CHEBI:18420"/>
        <label>2</label>
    </ligand>
</feature>
<comment type="pathway">
    <text evidence="1 9">Amino-acid biosynthesis; L-tryptophan biosynthesis; L-tryptophan from chorismate: step 2/5.</text>
</comment>
<dbReference type="InterPro" id="IPR036320">
    <property type="entry name" value="Glycosyl_Trfase_fam3_N_dom_sf"/>
</dbReference>
<feature type="binding site" evidence="9">
    <location>
        <position position="172"/>
    </location>
    <ligand>
        <name>anthranilate</name>
        <dbReference type="ChEBI" id="CHEBI:16567"/>
        <label>2</label>
    </ligand>
</feature>
<dbReference type="SUPFAM" id="SSF47648">
    <property type="entry name" value="Nucleoside phosphorylase/phosphoribosyltransferase N-terminal domain"/>
    <property type="match status" value="1"/>
</dbReference>
<evidence type="ECO:0000313" key="12">
    <source>
        <dbReference type="EMBL" id="PAK85794.1"/>
    </source>
</evidence>
<dbReference type="HAMAP" id="MF_00211">
    <property type="entry name" value="TrpD"/>
    <property type="match status" value="1"/>
</dbReference>
<dbReference type="Gene3D" id="3.40.1030.10">
    <property type="entry name" value="Nucleoside phosphorylase/phosphoribosyltransferase catalytic domain"/>
    <property type="match status" value="1"/>
</dbReference>
<feature type="binding site" evidence="9">
    <location>
        <begin position="89"/>
        <end position="90"/>
    </location>
    <ligand>
        <name>5-phospho-alpha-D-ribose 1-diphosphate</name>
        <dbReference type="ChEBI" id="CHEBI:58017"/>
    </ligand>
</feature>
<dbReference type="SUPFAM" id="SSF52418">
    <property type="entry name" value="Nucleoside phosphorylase/phosphoribosyltransferase catalytic domain"/>
    <property type="match status" value="1"/>
</dbReference>
<dbReference type="NCBIfam" id="TIGR01245">
    <property type="entry name" value="trpD"/>
    <property type="match status" value="1"/>
</dbReference>
<evidence type="ECO:0000256" key="3">
    <source>
        <dbReference type="ARBA" id="ARBA00022676"/>
    </source>
</evidence>
<evidence type="ECO:0000256" key="4">
    <source>
        <dbReference type="ARBA" id="ARBA00022679"/>
    </source>
</evidence>
<keyword evidence="9" id="KW-0479">Metal-binding</keyword>
<dbReference type="EMBL" id="NCWU01000005">
    <property type="protein sequence ID" value="PAK85794.1"/>
    <property type="molecule type" value="Genomic_DNA"/>
</dbReference>
<evidence type="ECO:0000256" key="7">
    <source>
        <dbReference type="ARBA" id="ARBA00052328"/>
    </source>
</evidence>
<dbReference type="GO" id="GO:0005829">
    <property type="term" value="C:cytosol"/>
    <property type="evidence" value="ECO:0007669"/>
    <property type="project" value="TreeGrafter"/>
</dbReference>
<dbReference type="InterPro" id="IPR017459">
    <property type="entry name" value="Glycosyl_Trfase_fam3_N_dom"/>
</dbReference>
<dbReference type="Pfam" id="PF02885">
    <property type="entry name" value="Glycos_trans_3N"/>
    <property type="match status" value="1"/>
</dbReference>
<feature type="binding site" evidence="9">
    <location>
        <begin position="114"/>
        <end position="122"/>
    </location>
    <ligand>
        <name>5-phospho-alpha-D-ribose 1-diphosphate</name>
        <dbReference type="ChEBI" id="CHEBI:58017"/>
    </ligand>
</feature>
<comment type="similarity">
    <text evidence="9">Belongs to the anthranilate phosphoribosyltransferase family.</text>
</comment>
<comment type="similarity">
    <text evidence="8">In the C-terminal section; belongs to the anthranilate phosphoribosyltransferase family.</text>
</comment>
<sequence>MTAHESLTWKYILNQLISGQDLGSRHVDWAMDEIMTGSTPEPILASFLTSLHMKGETSEELGALARGMLAKAETIDLDVHAVDIVGTGGDQQNTVNISTMAALVIAGTGATVVKHGNRASTSKSGSADVLEALGIQLDMPIKSVAACARQVGITFLFAMTFHPSMRFVGPTRKMLGIPTAFNYLGPMTNPARVSSSAIGVANPQMVEKMAWVFANRGDHALVFRGDDGLDELTIATTSQIWEASGGTLQKYVFNPEGYGIERSSLDNLRGGDAEYNASVFRAVLAGEGESAKDSLHAIRNAVLINAAAGLMAYRKNDGRSFEERYTEALTDARQSIDTGAAAQVLNAWVEFSHLAVETPSP</sequence>
<comment type="subunit">
    <text evidence="9">Homodimer.</text>
</comment>
<comment type="caution">
    <text evidence="9">Lacks conserved residue(s) required for the propagation of feature annotation.</text>
</comment>
<dbReference type="FunFam" id="3.40.1030.10:FF:000002">
    <property type="entry name" value="Anthranilate phosphoribosyltransferase"/>
    <property type="match status" value="1"/>
</dbReference>
<evidence type="ECO:0000256" key="1">
    <source>
        <dbReference type="ARBA" id="ARBA00004907"/>
    </source>
</evidence>
<feature type="domain" description="Glycosyl transferase family 3 N-terminal" evidence="11">
    <location>
        <begin position="11"/>
        <end position="72"/>
    </location>
</feature>
<feature type="binding site" evidence="9">
    <location>
        <position position="86"/>
    </location>
    <ligand>
        <name>5-phospho-alpha-D-ribose 1-diphosphate</name>
        <dbReference type="ChEBI" id="CHEBI:58017"/>
    </ligand>
</feature>
<evidence type="ECO:0000256" key="9">
    <source>
        <dbReference type="HAMAP-Rule" id="MF_00211"/>
    </source>
</evidence>
<keyword evidence="4 9" id="KW-0808">Transferase</keyword>
<feature type="binding site" evidence="9">
    <location>
        <position position="231"/>
    </location>
    <ligand>
        <name>Mg(2+)</name>
        <dbReference type="ChEBI" id="CHEBI:18420"/>
        <label>1</label>
    </ligand>
</feature>
<dbReference type="GO" id="GO:0000162">
    <property type="term" value="P:L-tryptophan biosynthetic process"/>
    <property type="evidence" value="ECO:0007669"/>
    <property type="project" value="UniProtKB-UniRule"/>
</dbReference>
<feature type="binding site" evidence="9">
    <location>
        <begin position="96"/>
        <end position="99"/>
    </location>
    <ligand>
        <name>5-phospho-alpha-D-ribose 1-diphosphate</name>
        <dbReference type="ChEBI" id="CHEBI:58017"/>
    </ligand>
</feature>
<dbReference type="InterPro" id="IPR035902">
    <property type="entry name" value="Nuc_phospho_transferase"/>
</dbReference>
<reference evidence="12 13" key="1">
    <citation type="submission" date="2017-04" db="EMBL/GenBank/DDBJ databases">
        <title>Kefir bacterial isolates.</title>
        <authorList>
            <person name="Kim Y."/>
            <person name="Blasche S."/>
            <person name="Patil K.R."/>
        </authorList>
    </citation>
    <scope>NUCLEOTIDE SEQUENCE [LARGE SCALE GENOMIC DNA]</scope>
    <source>
        <strain evidence="12 13">OG2-1</strain>
    </source>
</reference>
<feature type="binding site" evidence="9">
    <location>
        <position position="94"/>
    </location>
    <ligand>
        <name>5-phospho-alpha-D-ribose 1-diphosphate</name>
        <dbReference type="ChEBI" id="CHEBI:58017"/>
    </ligand>
</feature>
<dbReference type="Proteomes" id="UP000216195">
    <property type="component" value="Unassembled WGS sequence"/>
</dbReference>
<keyword evidence="9" id="KW-0460">Magnesium</keyword>
<gene>
    <name evidence="9" type="primary">trpD</name>
    <name evidence="12" type="ORF">B8W87_05835</name>
</gene>
<evidence type="ECO:0000313" key="13">
    <source>
        <dbReference type="Proteomes" id="UP000216195"/>
    </source>
</evidence>
<evidence type="ECO:0000256" key="6">
    <source>
        <dbReference type="ARBA" id="ARBA00023141"/>
    </source>
</evidence>
<feature type="binding site" evidence="9">
    <location>
        <position position="126"/>
    </location>
    <ligand>
        <name>5-phospho-alpha-D-ribose 1-diphosphate</name>
        <dbReference type="ChEBI" id="CHEBI:58017"/>
    </ligand>
</feature>
<organism evidence="12 13">
    <name type="scientific">Rothia dentocariosa</name>
    <dbReference type="NCBI Taxonomy" id="2047"/>
    <lineage>
        <taxon>Bacteria</taxon>
        <taxon>Bacillati</taxon>
        <taxon>Actinomycetota</taxon>
        <taxon>Actinomycetes</taxon>
        <taxon>Micrococcales</taxon>
        <taxon>Micrococcaceae</taxon>
        <taxon>Rothia</taxon>
    </lineage>
</organism>
<dbReference type="GO" id="GO:0004048">
    <property type="term" value="F:anthranilate phosphoribosyltransferase activity"/>
    <property type="evidence" value="ECO:0007669"/>
    <property type="project" value="UniProtKB-UniRule"/>
</dbReference>
<comment type="cofactor">
    <cofactor evidence="9">
        <name>Mg(2+)</name>
        <dbReference type="ChEBI" id="CHEBI:18420"/>
    </cofactor>
    <text evidence="9">Binds 2 magnesium ions per monomer.</text>
</comment>
<feature type="binding site" evidence="9">
    <location>
        <position position="117"/>
    </location>
    <ligand>
        <name>anthranilate</name>
        <dbReference type="ChEBI" id="CHEBI:16567"/>
        <label>1</label>
    </ligand>
</feature>
<dbReference type="Gene3D" id="1.20.970.10">
    <property type="entry name" value="Transferase, Pyrimidine Nucleoside Phosphorylase, Chain C"/>
    <property type="match status" value="1"/>
</dbReference>
<name>A0AAE5KPA9_9MICC</name>
<comment type="function">
    <text evidence="9">Catalyzes the transfer of the phosphoribosyl group of 5-phosphorylribose-1-pyrophosphate (PRPP) to anthranilate to yield N-(5'-phosphoribosyl)-anthranilate (PRA).</text>
</comment>
<dbReference type="AlphaFoldDB" id="A0AAE5KPA9"/>
<evidence type="ECO:0000259" key="10">
    <source>
        <dbReference type="Pfam" id="PF00591"/>
    </source>
</evidence>
<feature type="domain" description="Glycosyl transferase family 3" evidence="10">
    <location>
        <begin position="80"/>
        <end position="341"/>
    </location>
</feature>
<dbReference type="InterPro" id="IPR005940">
    <property type="entry name" value="Anthranilate_Pribosyl_Tfrase"/>
</dbReference>
<keyword evidence="5 9" id="KW-0822">Tryptophan biosynthesis</keyword>
<dbReference type="Pfam" id="PF00591">
    <property type="entry name" value="Glycos_transf_3"/>
    <property type="match status" value="1"/>
</dbReference>
<dbReference type="PANTHER" id="PTHR43285:SF2">
    <property type="entry name" value="ANTHRANILATE PHOSPHORIBOSYLTRANSFERASE"/>
    <property type="match status" value="1"/>
</dbReference>
<accession>A0AAE5KPA9</accession>
<feature type="binding site" evidence="9">
    <location>
        <position position="230"/>
    </location>
    <ligand>
        <name>Mg(2+)</name>
        <dbReference type="ChEBI" id="CHEBI:18420"/>
        <label>2</label>
    </ligand>
</feature>
<evidence type="ECO:0000256" key="5">
    <source>
        <dbReference type="ARBA" id="ARBA00022822"/>
    </source>
</evidence>
<dbReference type="PANTHER" id="PTHR43285">
    <property type="entry name" value="ANTHRANILATE PHOSPHORIBOSYLTRANSFERASE"/>
    <property type="match status" value="1"/>
</dbReference>
<keyword evidence="6 9" id="KW-0057">Aromatic amino acid biosynthesis</keyword>
<comment type="catalytic activity">
    <reaction evidence="7 9">
        <text>N-(5-phospho-beta-D-ribosyl)anthranilate + diphosphate = 5-phospho-alpha-D-ribose 1-diphosphate + anthranilate</text>
        <dbReference type="Rhea" id="RHEA:11768"/>
        <dbReference type="ChEBI" id="CHEBI:16567"/>
        <dbReference type="ChEBI" id="CHEBI:18277"/>
        <dbReference type="ChEBI" id="CHEBI:33019"/>
        <dbReference type="ChEBI" id="CHEBI:58017"/>
        <dbReference type="EC" id="2.4.2.18"/>
    </reaction>
</comment>
<dbReference type="EC" id="2.4.2.18" evidence="9"/>
<protein>
    <recommendedName>
        <fullName evidence="9">Anthranilate phosphoribosyltransferase</fullName>
        <ecNumber evidence="9">2.4.2.18</ecNumber>
    </recommendedName>
</protein>
<feature type="binding site" evidence="9">
    <location>
        <position position="98"/>
    </location>
    <ligand>
        <name>Mg(2+)</name>
        <dbReference type="ChEBI" id="CHEBI:18420"/>
        <label>1</label>
    </ligand>
</feature>
<proteinExistence type="inferred from homology"/>
<comment type="caution">
    <text evidence="12">The sequence shown here is derived from an EMBL/GenBank/DDBJ whole genome shotgun (WGS) entry which is preliminary data.</text>
</comment>
<keyword evidence="2 9" id="KW-0028">Amino-acid biosynthesis</keyword>
<evidence type="ECO:0000256" key="8">
    <source>
        <dbReference type="ARBA" id="ARBA00061188"/>
    </source>
</evidence>
<evidence type="ECO:0000256" key="2">
    <source>
        <dbReference type="ARBA" id="ARBA00022605"/>
    </source>
</evidence>
<feature type="binding site" evidence="9">
    <location>
        <position position="86"/>
    </location>
    <ligand>
        <name>anthranilate</name>
        <dbReference type="ChEBI" id="CHEBI:16567"/>
        <label>1</label>
    </ligand>
</feature>
<keyword evidence="3 9" id="KW-0328">Glycosyltransferase</keyword>
<dbReference type="GO" id="GO:0000287">
    <property type="term" value="F:magnesium ion binding"/>
    <property type="evidence" value="ECO:0007669"/>
    <property type="project" value="UniProtKB-UniRule"/>
</dbReference>